<keyword evidence="3" id="KW-0813">Transport</keyword>
<evidence type="ECO:0000256" key="2">
    <source>
        <dbReference type="ARBA" id="ARBA00009810"/>
    </source>
</evidence>
<keyword evidence="4" id="KW-1134">Transmembrane beta strand</keyword>
<evidence type="ECO:0000256" key="9">
    <source>
        <dbReference type="SAM" id="SignalP"/>
    </source>
</evidence>
<dbReference type="Gene3D" id="2.40.170.20">
    <property type="entry name" value="TonB-dependent receptor, beta-barrel domain"/>
    <property type="match status" value="2"/>
</dbReference>
<dbReference type="PANTHER" id="PTHR30069">
    <property type="entry name" value="TONB-DEPENDENT OUTER MEMBRANE RECEPTOR"/>
    <property type="match status" value="1"/>
</dbReference>
<sequence>MSKNRLVLKKKLVAHALMLAFAASASSVVYAQSNTTGSIYGQVSAPAGASILIENNSVGFKRTLTPDANGRFQALSLPVGEYKVSLIRDGKVERSEDVSVSIGAGKEVPFNIAQVQVVGRAVSRIDVSDTNQGLTFTAKELAKIPVANNMGAVIQLAPSAVKGDPRYGGSGAPSIGGASASENAYYINGFPVTNPLTQVGFSQLPFNSIQTAQVLTGGYGAEFGRSTGGVVNVVTKSGTNDWVVGGAFSYSPDALRATSLDIVYPNSNNKVRQKLANEQIDSWMASAYVGGPLIKDKLFGFVNVEQNRYTRTGTRLVDSDPASGASGWEERTMKTPRMLAKFDWKITDDHSLEYTLVRDTPKDNRKYFGYDYKTNSVNRVKGGEVNYESYGPNPIAAPTGGNLDILKYTGHFGDDFTLTAMYGRTKIDRVQEQIGYNPAMPQINVVDAAPGINYVNNQPFTDDVFAPGSYNKSSGYRLDIEYRVNNSHTLRAGIDQVKLNSYGGTSTAGGILWNYESDTCGAQIAAPGAPLVPTNLQNGTTCYFAHSHQFKAINPAKVDQSAQYIEDKWQINKDMLLVLGLRNEQFTNFNDQGQAFIKQDRQIEPRIAGTWDFTGDNSSKAFFNIGRYHLQMPANVAIRGAGASTFIDQYFSYTGIDPATGAPTGLVALTPKFSPDGETGNPKDVGYVAAKNLGSHYQDEIALGFEKALSKSLNVGAKVTYRVLKNTLEDFCDPRPIQNWAKKNGVATDKFDGTGKFAVNGPAWSCAIINPGKTNVFELDVDGDGKNERVVLTPQDLAGGQSTRDGAAMPEASRKYLALDFFAEHPYDGKWYGRVNYTWSRSEGNTEGQLNSDLGQSDPAATVSYDFKELMEYANGRLPNDRTHVIKAFAYYSLTSEVTVGANLLLASGRPRNCLGKYPDPANLASQNYGSSLFHYCGTGADPSQGTPAPSPRGSVGNLPWTKTLDLNVSYRPNWMKELMFKVDVFNVFNNQSAEQIRERALPANRYGMVESYAAPRSAKLTVQYDKKF</sequence>
<gene>
    <name evidence="11" type="primary">oar</name>
    <name evidence="11" type="ORF">GCM10010946_16520</name>
</gene>
<evidence type="ECO:0000256" key="7">
    <source>
        <dbReference type="ARBA" id="ARBA00023170"/>
    </source>
</evidence>
<dbReference type="InterPro" id="IPR012910">
    <property type="entry name" value="Plug_dom"/>
</dbReference>
<comment type="caution">
    <text evidence="11">The sequence shown here is derived from an EMBL/GenBank/DDBJ whole genome shotgun (WGS) entry which is preliminary data.</text>
</comment>
<feature type="domain" description="TonB-dependent receptor plug" evidence="10">
    <location>
        <begin position="135"/>
        <end position="230"/>
    </location>
</feature>
<dbReference type="InterPro" id="IPR036942">
    <property type="entry name" value="Beta-barrel_TonB_sf"/>
</dbReference>
<dbReference type="Pfam" id="PF07715">
    <property type="entry name" value="Plug"/>
    <property type="match status" value="1"/>
</dbReference>
<feature type="chain" id="PRO_5045791420" evidence="9">
    <location>
        <begin position="32"/>
        <end position="1029"/>
    </location>
</feature>
<keyword evidence="6" id="KW-0472">Membrane</keyword>
<dbReference type="EMBL" id="BMYU01000003">
    <property type="protein sequence ID" value="GGX38889.1"/>
    <property type="molecule type" value="Genomic_DNA"/>
</dbReference>
<evidence type="ECO:0000256" key="1">
    <source>
        <dbReference type="ARBA" id="ARBA00004571"/>
    </source>
</evidence>
<evidence type="ECO:0000256" key="8">
    <source>
        <dbReference type="ARBA" id="ARBA00023237"/>
    </source>
</evidence>
<dbReference type="SUPFAM" id="SSF49452">
    <property type="entry name" value="Starch-binding domain-like"/>
    <property type="match status" value="1"/>
</dbReference>
<comment type="subcellular location">
    <subcellularLocation>
        <location evidence="1">Cell outer membrane</location>
        <topology evidence="1">Multi-pass membrane protein</topology>
    </subcellularLocation>
</comment>
<accession>A0ABQ2XYZ0</accession>
<keyword evidence="8" id="KW-0998">Cell outer membrane</keyword>
<evidence type="ECO:0000259" key="10">
    <source>
        <dbReference type="Pfam" id="PF07715"/>
    </source>
</evidence>
<dbReference type="Proteomes" id="UP000653343">
    <property type="component" value="Unassembled WGS sequence"/>
</dbReference>
<dbReference type="InterPro" id="IPR037066">
    <property type="entry name" value="Plug_dom_sf"/>
</dbReference>
<evidence type="ECO:0000256" key="5">
    <source>
        <dbReference type="ARBA" id="ARBA00022692"/>
    </source>
</evidence>
<evidence type="ECO:0000313" key="11">
    <source>
        <dbReference type="EMBL" id="GGX38889.1"/>
    </source>
</evidence>
<dbReference type="SUPFAM" id="SSF56935">
    <property type="entry name" value="Porins"/>
    <property type="match status" value="1"/>
</dbReference>
<proteinExistence type="inferred from homology"/>
<evidence type="ECO:0000256" key="4">
    <source>
        <dbReference type="ARBA" id="ARBA00022452"/>
    </source>
</evidence>
<dbReference type="PANTHER" id="PTHR30069:SF46">
    <property type="entry name" value="OAR PROTEIN"/>
    <property type="match status" value="1"/>
</dbReference>
<keyword evidence="12" id="KW-1185">Reference proteome</keyword>
<dbReference type="InterPro" id="IPR013784">
    <property type="entry name" value="Carb-bd-like_fold"/>
</dbReference>
<evidence type="ECO:0000313" key="12">
    <source>
        <dbReference type="Proteomes" id="UP000653343"/>
    </source>
</evidence>
<evidence type="ECO:0000256" key="3">
    <source>
        <dbReference type="ARBA" id="ARBA00022448"/>
    </source>
</evidence>
<name>A0ABQ2XYZ0_9BURK</name>
<protein>
    <submittedName>
        <fullName evidence="11">Oar protein</fullName>
    </submittedName>
</protein>
<keyword evidence="9" id="KW-0732">Signal</keyword>
<dbReference type="Gene3D" id="2.60.40.1120">
    <property type="entry name" value="Carboxypeptidase-like, regulatory domain"/>
    <property type="match status" value="1"/>
</dbReference>
<dbReference type="Gene3D" id="2.170.130.10">
    <property type="entry name" value="TonB-dependent receptor, plug domain"/>
    <property type="match status" value="1"/>
</dbReference>
<dbReference type="InterPro" id="IPR039426">
    <property type="entry name" value="TonB-dep_rcpt-like"/>
</dbReference>
<evidence type="ECO:0000256" key="6">
    <source>
        <dbReference type="ARBA" id="ARBA00023136"/>
    </source>
</evidence>
<keyword evidence="7" id="KW-0675">Receptor</keyword>
<comment type="similarity">
    <text evidence="2">Belongs to the TonB-dependent receptor family.</text>
</comment>
<reference evidence="12" key="1">
    <citation type="journal article" date="2019" name="Int. J. Syst. Evol. Microbiol.">
        <title>The Global Catalogue of Microorganisms (GCM) 10K type strain sequencing project: providing services to taxonomists for standard genome sequencing and annotation.</title>
        <authorList>
            <consortium name="The Broad Institute Genomics Platform"/>
            <consortium name="The Broad Institute Genome Sequencing Center for Infectious Disease"/>
            <person name="Wu L."/>
            <person name="Ma J."/>
        </authorList>
    </citation>
    <scope>NUCLEOTIDE SEQUENCE [LARGE SCALE GENOMIC DNA]</scope>
    <source>
        <strain evidence="12">KCTC 23917</strain>
    </source>
</reference>
<dbReference type="RefSeq" id="WP_189356592.1">
    <property type="nucleotide sequence ID" value="NZ_BMYU01000003.1"/>
</dbReference>
<feature type="signal peptide" evidence="9">
    <location>
        <begin position="1"/>
        <end position="31"/>
    </location>
</feature>
<keyword evidence="5" id="KW-0812">Transmembrane</keyword>
<organism evidence="11 12">
    <name type="scientific">Undibacterium squillarum</name>
    <dbReference type="NCBI Taxonomy" id="1131567"/>
    <lineage>
        <taxon>Bacteria</taxon>
        <taxon>Pseudomonadati</taxon>
        <taxon>Pseudomonadota</taxon>
        <taxon>Betaproteobacteria</taxon>
        <taxon>Burkholderiales</taxon>
        <taxon>Oxalobacteraceae</taxon>
        <taxon>Undibacterium</taxon>
    </lineage>
</organism>